<gene>
    <name evidence="9" type="ORF">SAMN04488109_3880</name>
</gene>
<feature type="transmembrane region" description="Helical" evidence="6">
    <location>
        <begin position="276"/>
        <end position="299"/>
    </location>
</feature>
<keyword evidence="3 6" id="KW-0812">Transmembrane</keyword>
<dbReference type="STRING" id="947013.SAMN04488109_3880"/>
<evidence type="ECO:0000256" key="1">
    <source>
        <dbReference type="ARBA" id="ARBA00004651"/>
    </source>
</evidence>
<accession>A0A1M5SDG8</accession>
<evidence type="ECO:0000256" key="3">
    <source>
        <dbReference type="ARBA" id="ARBA00022692"/>
    </source>
</evidence>
<dbReference type="GO" id="GO:0005886">
    <property type="term" value="C:plasma membrane"/>
    <property type="evidence" value="ECO:0007669"/>
    <property type="project" value="UniProtKB-SubCell"/>
</dbReference>
<feature type="transmembrane region" description="Helical" evidence="6">
    <location>
        <begin position="714"/>
        <end position="732"/>
    </location>
</feature>
<feature type="domain" description="ABC3 transporter permease C-terminal" evidence="7">
    <location>
        <begin position="281"/>
        <end position="394"/>
    </location>
</feature>
<keyword evidence="4 6" id="KW-1133">Transmembrane helix</keyword>
<feature type="transmembrane region" description="Helical" evidence="6">
    <location>
        <begin position="416"/>
        <end position="437"/>
    </location>
</feature>
<name>A0A1M5SDG8_9BACT</name>
<protein>
    <submittedName>
        <fullName evidence="9">ABC-type antimicrobial peptide transport system, permease component</fullName>
    </submittedName>
</protein>
<dbReference type="Pfam" id="PF02687">
    <property type="entry name" value="FtsX"/>
    <property type="match status" value="2"/>
</dbReference>
<proteinExistence type="predicted"/>
<feature type="transmembrane region" description="Helical" evidence="6">
    <location>
        <begin position="320"/>
        <end position="347"/>
    </location>
</feature>
<evidence type="ECO:0000259" key="8">
    <source>
        <dbReference type="Pfam" id="PF12704"/>
    </source>
</evidence>
<dbReference type="Proteomes" id="UP000184212">
    <property type="component" value="Unassembled WGS sequence"/>
</dbReference>
<feature type="domain" description="MacB-like periplasmic core" evidence="8">
    <location>
        <begin position="484"/>
        <end position="621"/>
    </location>
</feature>
<dbReference type="InterPro" id="IPR050250">
    <property type="entry name" value="Macrolide_Exporter_MacB"/>
</dbReference>
<dbReference type="Pfam" id="PF12704">
    <property type="entry name" value="MacB_PCD"/>
    <property type="match status" value="2"/>
</dbReference>
<dbReference type="InterPro" id="IPR003838">
    <property type="entry name" value="ABC3_permease_C"/>
</dbReference>
<organism evidence="9 10">
    <name type="scientific">Chryseolinea serpens</name>
    <dbReference type="NCBI Taxonomy" id="947013"/>
    <lineage>
        <taxon>Bacteria</taxon>
        <taxon>Pseudomonadati</taxon>
        <taxon>Bacteroidota</taxon>
        <taxon>Cytophagia</taxon>
        <taxon>Cytophagales</taxon>
        <taxon>Fulvivirgaceae</taxon>
        <taxon>Chryseolinea</taxon>
    </lineage>
</organism>
<dbReference type="AlphaFoldDB" id="A0A1M5SDG8"/>
<evidence type="ECO:0000313" key="9">
    <source>
        <dbReference type="EMBL" id="SHH36637.1"/>
    </source>
</evidence>
<sequence length="785" mass="88026">MLRNHFKIALRNILRSKGFSFINITGLAVGMASATLILLWIYNEVSYDRFHKNKDSLYEVWNRGTFDGKIQCWNFTPKILGPTLKQEYRDIDATARTFSRWFVTIAGEKKISTKALVADPAFLTMFTFPFQHGDPGTALNNVTSIVITSKMAKKMFDTEDALNKVITIDRDNFTVTGILKDLPINSTFDFEYILPYSYFVKRGEDDTNWAFDFMNTYVQLAPGANALDVEAKIRNITKDHTNGQEQKEVFLHPLTKWHLYSKFENGKLAGGRIETVMLFGFIAMFILLIACINFMNLSTARSEKRAKEVGVRKTAGANRGLLIVQFLGESMLLVFLSAILAMVLVQVSLPSFAVLVNKELFIPFDNVYFWLTALTFIVLTGLVAGSYPAFFLSSFKPIAVLKGTFKKLNASVNPRKVLVVLQFSFAIVLIICTLVVVQQIRYTQQRDTGYDKNPLVYHWMTGDLYKNYSPLRNELLASGVAAEVTKTNSTLTEGFGTTYALQWQGKDPNDKTAFDVLSQDQNLVRTAGLKLAQGRDIDLANYPADSSAILLNESAVKAIGFQDPIGQRITNDMVEYQVVGVIKDFVFGSPSEQVKPMVIFGSKADGFNVINIKLKDNEATAGNLKTIQQLFEKYNPELPFEFHFVDADYARKFDDIQRIGQMTALFTGLTVLIACLGLFGLATYMAETRIKEIGVRKVLGASAFRITVLLSKDFLRLVMVAILIGSPIAWYIMQQWLQGYSYNIGLHAWVFVMAAVGVLLLSLFTISYQALKAAIANPVESLKTE</sequence>
<dbReference type="RefSeq" id="WP_073137078.1">
    <property type="nucleotide sequence ID" value="NZ_FQWQ01000002.1"/>
</dbReference>
<comment type="subcellular location">
    <subcellularLocation>
        <location evidence="1">Cell membrane</location>
        <topology evidence="1">Multi-pass membrane protein</topology>
    </subcellularLocation>
</comment>
<evidence type="ECO:0000259" key="7">
    <source>
        <dbReference type="Pfam" id="PF02687"/>
    </source>
</evidence>
<reference evidence="9 10" key="1">
    <citation type="submission" date="2016-11" db="EMBL/GenBank/DDBJ databases">
        <authorList>
            <person name="Jaros S."/>
            <person name="Januszkiewicz K."/>
            <person name="Wedrychowicz H."/>
        </authorList>
    </citation>
    <scope>NUCLEOTIDE SEQUENCE [LARGE SCALE GENOMIC DNA]</scope>
    <source>
        <strain evidence="9 10">DSM 24574</strain>
    </source>
</reference>
<evidence type="ECO:0000256" key="2">
    <source>
        <dbReference type="ARBA" id="ARBA00022475"/>
    </source>
</evidence>
<dbReference type="InterPro" id="IPR025857">
    <property type="entry name" value="MacB_PCD"/>
</dbReference>
<keyword evidence="5 6" id="KW-0472">Membrane</keyword>
<dbReference type="OrthoDB" id="5933722at2"/>
<feature type="domain" description="ABC3 transporter permease C-terminal" evidence="7">
    <location>
        <begin position="665"/>
        <end position="778"/>
    </location>
</feature>
<feature type="transmembrane region" description="Helical" evidence="6">
    <location>
        <begin position="744"/>
        <end position="766"/>
    </location>
</feature>
<dbReference type="PANTHER" id="PTHR30572">
    <property type="entry name" value="MEMBRANE COMPONENT OF TRANSPORTER-RELATED"/>
    <property type="match status" value="1"/>
</dbReference>
<feature type="transmembrane region" description="Helical" evidence="6">
    <location>
        <begin position="21"/>
        <end position="42"/>
    </location>
</feature>
<evidence type="ECO:0000256" key="5">
    <source>
        <dbReference type="ARBA" id="ARBA00023136"/>
    </source>
</evidence>
<dbReference type="PANTHER" id="PTHR30572:SF18">
    <property type="entry name" value="ABC-TYPE MACROLIDE FAMILY EXPORT SYSTEM PERMEASE COMPONENT 2"/>
    <property type="match status" value="1"/>
</dbReference>
<feature type="transmembrane region" description="Helical" evidence="6">
    <location>
        <begin position="367"/>
        <end position="395"/>
    </location>
</feature>
<feature type="transmembrane region" description="Helical" evidence="6">
    <location>
        <begin position="664"/>
        <end position="686"/>
    </location>
</feature>
<evidence type="ECO:0000256" key="4">
    <source>
        <dbReference type="ARBA" id="ARBA00022989"/>
    </source>
</evidence>
<feature type="domain" description="MacB-like periplasmic core" evidence="8">
    <location>
        <begin position="20"/>
        <end position="235"/>
    </location>
</feature>
<keyword evidence="10" id="KW-1185">Reference proteome</keyword>
<keyword evidence="2" id="KW-1003">Cell membrane</keyword>
<dbReference type="GO" id="GO:0022857">
    <property type="term" value="F:transmembrane transporter activity"/>
    <property type="evidence" value="ECO:0007669"/>
    <property type="project" value="TreeGrafter"/>
</dbReference>
<dbReference type="EMBL" id="FQWQ01000002">
    <property type="protein sequence ID" value="SHH36637.1"/>
    <property type="molecule type" value="Genomic_DNA"/>
</dbReference>
<evidence type="ECO:0000256" key="6">
    <source>
        <dbReference type="SAM" id="Phobius"/>
    </source>
</evidence>
<evidence type="ECO:0000313" key="10">
    <source>
        <dbReference type="Proteomes" id="UP000184212"/>
    </source>
</evidence>